<keyword evidence="4" id="KW-0368">Histidine biosynthesis</keyword>
<dbReference type="EMBL" id="CP015101">
    <property type="protein sequence ID" value="ASJ04769.1"/>
    <property type="molecule type" value="Genomic_DNA"/>
</dbReference>
<evidence type="ECO:0000256" key="5">
    <source>
        <dbReference type="ARBA" id="ARBA00023239"/>
    </source>
</evidence>
<evidence type="ECO:0000256" key="1">
    <source>
        <dbReference type="ARBA" id="ARBA00005047"/>
    </source>
</evidence>
<dbReference type="PANTHER" id="PTHR23133:SF2">
    <property type="entry name" value="IMIDAZOLEGLYCEROL-PHOSPHATE DEHYDRATASE"/>
    <property type="match status" value="1"/>
</dbReference>
<dbReference type="OrthoDB" id="103579at2157"/>
<keyword evidence="3" id="KW-0028">Amino-acid biosynthesis</keyword>
<reference evidence="6 7" key="1">
    <citation type="submission" date="2016-04" db="EMBL/GenBank/DDBJ databases">
        <title>Complete genome sequence of Thermococcus barossii type strain SHCK-94.</title>
        <authorList>
            <person name="Oger P.M."/>
        </authorList>
    </citation>
    <scope>NUCLEOTIDE SEQUENCE [LARGE SCALE GENOMIC DNA]</scope>
    <source>
        <strain evidence="6 7">SHCK-94</strain>
    </source>
</reference>
<name>A0A2Z2MGY6_9EURY</name>
<evidence type="ECO:0000256" key="3">
    <source>
        <dbReference type="ARBA" id="ARBA00022605"/>
    </source>
</evidence>
<evidence type="ECO:0000313" key="7">
    <source>
        <dbReference type="Proteomes" id="UP000250272"/>
    </source>
</evidence>
<dbReference type="KEGG" id="tbs:A3L01_05095"/>
<dbReference type="NCBIfam" id="NF002114">
    <property type="entry name" value="PRK00951.2-4"/>
    <property type="match status" value="1"/>
</dbReference>
<dbReference type="GO" id="GO:0000105">
    <property type="term" value="P:L-histidine biosynthetic process"/>
    <property type="evidence" value="ECO:0007669"/>
    <property type="project" value="UniProtKB-UniPathway"/>
</dbReference>
<dbReference type="InterPro" id="IPR038494">
    <property type="entry name" value="IGPD_sf"/>
</dbReference>
<dbReference type="Pfam" id="PF00475">
    <property type="entry name" value="IGPD"/>
    <property type="match status" value="1"/>
</dbReference>
<protein>
    <recommendedName>
        <fullName evidence="2">Imidazoleglycerol-phosphate dehydratase</fullName>
    </recommendedName>
</protein>
<dbReference type="InterPro" id="IPR020565">
    <property type="entry name" value="ImidazoleglycerP_deHydtase_CS"/>
</dbReference>
<evidence type="ECO:0000256" key="2">
    <source>
        <dbReference type="ARBA" id="ARBA00016664"/>
    </source>
</evidence>
<dbReference type="GeneID" id="33326124"/>
<dbReference type="Gene3D" id="3.30.230.40">
    <property type="entry name" value="Imidazole glycerol phosphate dehydratase, domain 1"/>
    <property type="match status" value="2"/>
</dbReference>
<dbReference type="InterPro" id="IPR020568">
    <property type="entry name" value="Ribosomal_Su5_D2-typ_SF"/>
</dbReference>
<dbReference type="SUPFAM" id="SSF54211">
    <property type="entry name" value="Ribosomal protein S5 domain 2-like"/>
    <property type="match status" value="2"/>
</dbReference>
<dbReference type="FunFam" id="3.30.230.40:FF:000001">
    <property type="entry name" value="Imidazoleglycerol-phosphate dehydratase HisB"/>
    <property type="match status" value="1"/>
</dbReference>
<dbReference type="AlphaFoldDB" id="A0A2Z2MGY6"/>
<keyword evidence="5" id="KW-0456">Lyase</keyword>
<keyword evidence="7" id="KW-1185">Reference proteome</keyword>
<dbReference type="InterPro" id="IPR000807">
    <property type="entry name" value="ImidazoleglycerolP_deHydtase"/>
</dbReference>
<dbReference type="RefSeq" id="WP_088864785.1">
    <property type="nucleotide sequence ID" value="NZ_CP015101.1"/>
</dbReference>
<comment type="pathway">
    <text evidence="1">Amino-acid biosynthesis; L-histidine biosynthesis; L-histidine from 5-phospho-alpha-D-ribose 1-diphosphate: step 6/9.</text>
</comment>
<dbReference type="Proteomes" id="UP000250272">
    <property type="component" value="Chromosome"/>
</dbReference>
<dbReference type="UniPathway" id="UPA00031">
    <property type="reaction ID" value="UER00011"/>
</dbReference>
<gene>
    <name evidence="6" type="ORF">A3L01_05095</name>
</gene>
<proteinExistence type="predicted"/>
<dbReference type="PANTHER" id="PTHR23133">
    <property type="entry name" value="IMIDAZOLEGLYCEROL-PHOSPHATE DEHYDRATASE HIS7"/>
    <property type="match status" value="1"/>
</dbReference>
<dbReference type="GO" id="GO:0004424">
    <property type="term" value="F:imidazoleglycerol-phosphate dehydratase activity"/>
    <property type="evidence" value="ECO:0007669"/>
    <property type="project" value="InterPro"/>
</dbReference>
<dbReference type="PROSITE" id="PS00955">
    <property type="entry name" value="IGP_DEHYDRATASE_2"/>
    <property type="match status" value="1"/>
</dbReference>
<sequence>MRRKTKETDVTVELDSKGSIRTGDKVLDHLLTALFFYMGREAKVEATYDLRHHLWEDVGITLGEELREKIPEKFTRFGNAVMPMDDALVVVAVDISGRPYVNLELSFEEEEEGFEKTLVREFLWGLARSLKATVHVKTLSGVNAHHVIEAAFKGLGVALGKAIQESGKLESTKGLLEV</sequence>
<organism evidence="6 7">
    <name type="scientific">Thermococcus barossii</name>
    <dbReference type="NCBI Taxonomy" id="54077"/>
    <lineage>
        <taxon>Archaea</taxon>
        <taxon>Methanobacteriati</taxon>
        <taxon>Methanobacteriota</taxon>
        <taxon>Thermococci</taxon>
        <taxon>Thermococcales</taxon>
        <taxon>Thermococcaceae</taxon>
        <taxon>Thermococcus</taxon>
    </lineage>
</organism>
<accession>A0A2Z2MGY6</accession>
<evidence type="ECO:0000313" key="6">
    <source>
        <dbReference type="EMBL" id="ASJ04769.1"/>
    </source>
</evidence>
<evidence type="ECO:0000256" key="4">
    <source>
        <dbReference type="ARBA" id="ARBA00023102"/>
    </source>
</evidence>